<name>A0ABY9CUL5_VITVI</name>
<accession>A0ABY9CUL5</accession>
<dbReference type="Gene3D" id="2.60.210.10">
    <property type="entry name" value="Apoptosis, Tumor Necrosis Factor Receptor Associated Protein 2, Chain A"/>
    <property type="match status" value="4"/>
</dbReference>
<dbReference type="SUPFAM" id="SSF49599">
    <property type="entry name" value="TRAF domain-like"/>
    <property type="match status" value="4"/>
</dbReference>
<dbReference type="PANTHER" id="PTHR47242">
    <property type="entry name" value="TRAF-LIKE FAMILY PROTEIN"/>
    <property type="match status" value="1"/>
</dbReference>
<feature type="domain" description="MATH" evidence="3">
    <location>
        <begin position="88"/>
        <end position="214"/>
    </location>
</feature>
<protein>
    <recommendedName>
        <fullName evidence="3">MATH domain-containing protein</fullName>
    </recommendedName>
</protein>
<keyword evidence="1" id="KW-0175">Coiled coil</keyword>
<feature type="compositionally biased region" description="Basic residues" evidence="2">
    <location>
        <begin position="1"/>
        <end position="10"/>
    </location>
</feature>
<feature type="domain" description="MATH" evidence="3">
    <location>
        <begin position="573"/>
        <end position="697"/>
    </location>
</feature>
<feature type="region of interest" description="Disordered" evidence="2">
    <location>
        <begin position="1612"/>
        <end position="1642"/>
    </location>
</feature>
<organism evidence="4 5">
    <name type="scientific">Vitis vinifera</name>
    <name type="common">Grape</name>
    <dbReference type="NCBI Taxonomy" id="29760"/>
    <lineage>
        <taxon>Eukaryota</taxon>
        <taxon>Viridiplantae</taxon>
        <taxon>Streptophyta</taxon>
        <taxon>Embryophyta</taxon>
        <taxon>Tracheophyta</taxon>
        <taxon>Spermatophyta</taxon>
        <taxon>Magnoliopsida</taxon>
        <taxon>eudicotyledons</taxon>
        <taxon>Gunneridae</taxon>
        <taxon>Pentapetalae</taxon>
        <taxon>rosids</taxon>
        <taxon>Vitales</taxon>
        <taxon>Vitaceae</taxon>
        <taxon>Viteae</taxon>
        <taxon>Vitis</taxon>
    </lineage>
</organism>
<evidence type="ECO:0000313" key="4">
    <source>
        <dbReference type="EMBL" id="WJZ98169.1"/>
    </source>
</evidence>
<feature type="domain" description="MATH" evidence="3">
    <location>
        <begin position="409"/>
        <end position="545"/>
    </location>
</feature>
<sequence length="1642" mass="184997">MQSNKKKKPTAKPARTTTQKLQTHPKPPPSPPSPLSSSSSCSSSASCCCCCSSPSSSTSPEEEPVVLPPVISCVYDGPIMVEHFENQWAMAKWTVPDFSKIRGRSHYSPYFTIGGFDFRFMVYPRGDLVALPGHCSLYLQVMDPRSAKFDCFVSYTLKFLNHIDDSMSVCRESWLRFSPKKKSHGWSDFAQSSIVLDTKFGFLVNDTMTILADIRVLNDSLTVSQDNNETKSQLATISGSGSDVLDGRITWRLKNFVVFKDIFKTQKLVSPAFQVGECSVRICIYRSWINGVEYLSMSLEGREFTPDRNCWCLFRVSVLNQKPGLNQFYKESYGRFGPDTNGGDGCSLGWIDYMKMSQLVESENGFFIDGTLVFSTSFHVIKEFSNFSKNGGVLAGRGTSVARKSDGYTGKFTWKIENFTKLKDLLKRKRIKNLCIKSRKFQIANRDCHLLLYPRGQSQPPCYLSMFLEVTDSLNTSYDWSCFVHYRVSVINQKGEERSITKESQSRYSKSAKEFGWPEFVTLASLFDQDSGLLVQDTIAFSVDLLILKETSLLEDCTESSNACFEIDQDKKLGSFTWKVENFLSFKEIMQNRKIFSKFFEVGGCELRIGVYESFDTVSTYLECDPSAVSDPDKNFWVSYRMGVVNQKDHNKSLWKESSLCTKTWSSSTLQFMKVADLLEVGAGYLVRETVIFVCEILDYCPWFEFSDLEVLAPLCNQDTTSESDKLVNSDECEVLSGDKTDKLKDLLSSAGFHLINGNNPSQPLVIPKETAPLIAAKLAGFLINLCCDLNDSVKAKHWLPPVKFSASNEEKQEVTVGDESSPSAFFMRKVKVLQHATIDLLLDIMVKFCQSSDSRSSEDFYDIGLGPSLNSHKAVSKSESYVENGGSDCVHFLIYGRGPKVDEKTCTCSIRFMGVNETDMPKKEIPGNHIFSPEISAGTTLDLDSIQACQIEWPGQSEELLELIVNSLKAKDVTFSQVFSELRQRTQFTQKVLFILTKAPKSLQPDLVTLIPKLIDLSEHPLVACALLDQLQKSDAEPALQLPVLAAISKMQFGSEVAECVLVHASSLLGGLKDEPLAAAIDFLFKAASRCQKILLAVRVVRARLQSLGAEVSACVLEVLSKAVNSCSEIAETMLRDIDSVPEPDGKCLVEEQLLQFSDIYLLVEMLSMPCLSVEVSQAFERAVVRGIIMDQSMAMVLERRHAQSLNFDSVSSAQKNLHKDMALEEKTGSLPAQEVDFTLVLCLARTLALSRDSRVYGFVRTLYAILFKMFAKEDDHRKILKGLVDRAITPAEHCCEVNIDLDILALLVHEEQGISKQVLNMMREVVELSNVDRATLRRQLRAKEKENIHTQEIRQAELSNMLREKAILLDRLSDSEATIDHLKSEVRLGKEHFAQEKMEFTGQMREVKNRIEQLRSERDSKIAKLSMEKKLYQDRLHDAEAQQSLLKFQKHDELKRAIREKNVLAERLKVAEAMINKFDEELKRYASEAVNREEVQKLLQNEVQWFKQKVEQTELEKMQKEEHIASYEAYITSMEAKLNECQTYISSLEVALRDEMLQHAPLYGVGLEDMSVEELDTLSSIHEEGLRAIHSLQQQKGIPRGNPLMSLSTTAALPPPLVSDGVHHRNGHVNGTDRPPLNYS</sequence>
<proteinExistence type="predicted"/>
<dbReference type="EMBL" id="CP126658">
    <property type="protein sequence ID" value="WJZ98169.1"/>
    <property type="molecule type" value="Genomic_DNA"/>
</dbReference>
<evidence type="ECO:0000256" key="2">
    <source>
        <dbReference type="SAM" id="MobiDB-lite"/>
    </source>
</evidence>
<reference evidence="4 5" key="1">
    <citation type="journal article" date="2023" name="Hortic Res">
        <title>The complete reference genome for grapevine (Vitis vinifera L.) genetics and breeding.</title>
        <authorList>
            <person name="Shi X."/>
            <person name="Cao S."/>
            <person name="Wang X."/>
            <person name="Huang S."/>
            <person name="Wang Y."/>
            <person name="Liu Z."/>
            <person name="Liu W."/>
            <person name="Leng X."/>
            <person name="Peng Y."/>
            <person name="Wang N."/>
            <person name="Wang Y."/>
            <person name="Ma Z."/>
            <person name="Xu X."/>
            <person name="Zhang F."/>
            <person name="Xue H."/>
            <person name="Zhong H."/>
            <person name="Wang Y."/>
            <person name="Zhang K."/>
            <person name="Velt A."/>
            <person name="Avia K."/>
            <person name="Holtgrawe D."/>
            <person name="Grimplet J."/>
            <person name="Matus J.T."/>
            <person name="Ware D."/>
            <person name="Wu X."/>
            <person name="Wang H."/>
            <person name="Liu C."/>
            <person name="Fang Y."/>
            <person name="Rustenholz C."/>
            <person name="Cheng Z."/>
            <person name="Xiao H."/>
            <person name="Zhou Y."/>
        </authorList>
    </citation>
    <scope>NUCLEOTIDE SEQUENCE [LARGE SCALE GENOMIC DNA]</scope>
    <source>
        <strain evidence="5">cv. Pinot noir / PN40024</strain>
        <tissue evidence="4">Leaf</tissue>
    </source>
</reference>
<feature type="compositionally biased region" description="Low complexity" evidence="2">
    <location>
        <begin position="11"/>
        <end position="20"/>
    </location>
</feature>
<dbReference type="InterPro" id="IPR002083">
    <property type="entry name" value="MATH/TRAF_dom"/>
</dbReference>
<feature type="coiled-coil region" evidence="1">
    <location>
        <begin position="1399"/>
        <end position="1490"/>
    </location>
</feature>
<dbReference type="InterPro" id="IPR008974">
    <property type="entry name" value="TRAF-like"/>
</dbReference>
<dbReference type="Pfam" id="PF22486">
    <property type="entry name" value="MATH_2"/>
    <property type="match status" value="4"/>
</dbReference>
<feature type="region of interest" description="Disordered" evidence="2">
    <location>
        <begin position="1"/>
        <end position="40"/>
    </location>
</feature>
<dbReference type="CDD" id="cd00121">
    <property type="entry name" value="MATH"/>
    <property type="match status" value="4"/>
</dbReference>
<dbReference type="SMART" id="SM00061">
    <property type="entry name" value="MATH"/>
    <property type="match status" value="3"/>
</dbReference>
<feature type="compositionally biased region" description="Pro residues" evidence="2">
    <location>
        <begin position="25"/>
        <end position="34"/>
    </location>
</feature>
<feature type="domain" description="MATH" evidence="3">
    <location>
        <begin position="246"/>
        <end position="378"/>
    </location>
</feature>
<dbReference type="PANTHER" id="PTHR47242:SF1">
    <property type="entry name" value="TRAF-LIKE FAMILY PROTEIN"/>
    <property type="match status" value="1"/>
</dbReference>
<evidence type="ECO:0000259" key="3">
    <source>
        <dbReference type="PROSITE" id="PS50144"/>
    </source>
</evidence>
<gene>
    <name evidence="4" type="ORF">VitviT2T_016716</name>
</gene>
<evidence type="ECO:0000313" key="5">
    <source>
        <dbReference type="Proteomes" id="UP001227230"/>
    </source>
</evidence>
<keyword evidence="5" id="KW-1185">Reference proteome</keyword>
<dbReference type="Proteomes" id="UP001227230">
    <property type="component" value="Chromosome 11"/>
</dbReference>
<evidence type="ECO:0000256" key="1">
    <source>
        <dbReference type="SAM" id="Coils"/>
    </source>
</evidence>
<dbReference type="PROSITE" id="PS50144">
    <property type="entry name" value="MATH"/>
    <property type="match status" value="4"/>
</dbReference>